<dbReference type="RefSeq" id="WP_240612342.1">
    <property type="nucleotide sequence ID" value="NZ_CP151919.1"/>
</dbReference>
<name>A0ABZ3CQG5_9GAMM</name>
<gene>
    <name evidence="5 7" type="primary">tolB</name>
    <name evidence="7" type="ORF">AAGT95_16305</name>
</gene>
<evidence type="ECO:0000256" key="5">
    <source>
        <dbReference type="HAMAP-Rule" id="MF_00671"/>
    </source>
</evidence>
<dbReference type="PROSITE" id="PS51257">
    <property type="entry name" value="PROKAR_LIPOPROTEIN"/>
    <property type="match status" value="1"/>
</dbReference>
<organism evidence="7 8">
    <name type="scientific">Salinicola lusitanus</name>
    <dbReference type="NCBI Taxonomy" id="1949085"/>
    <lineage>
        <taxon>Bacteria</taxon>
        <taxon>Pseudomonadati</taxon>
        <taxon>Pseudomonadota</taxon>
        <taxon>Gammaproteobacteria</taxon>
        <taxon>Oceanospirillales</taxon>
        <taxon>Halomonadaceae</taxon>
        <taxon>Salinicola</taxon>
    </lineage>
</organism>
<reference evidence="7 8" key="1">
    <citation type="submission" date="2024-04" db="EMBL/GenBank/DDBJ databases">
        <title>Salinicola lusitanus LLJ914,a marine bacterium isolated from the Okinawa Trough.</title>
        <authorList>
            <person name="Li J."/>
        </authorList>
    </citation>
    <scope>NUCLEOTIDE SEQUENCE [LARGE SCALE GENOMIC DNA]</scope>
    <source>
        <strain evidence="7 8">LLJ914</strain>
    </source>
</reference>
<comment type="subcellular location">
    <subcellularLocation>
        <location evidence="1 5">Periplasm</location>
    </subcellularLocation>
</comment>
<accession>A0ABZ3CQG5</accession>
<keyword evidence="4 5" id="KW-0574">Periplasm</keyword>
<dbReference type="InterPro" id="IPR011042">
    <property type="entry name" value="6-blade_b-propeller_TolB-like"/>
</dbReference>
<dbReference type="NCBIfam" id="TIGR02800">
    <property type="entry name" value="propeller_TolB"/>
    <property type="match status" value="1"/>
</dbReference>
<dbReference type="PANTHER" id="PTHR36842">
    <property type="entry name" value="PROTEIN TOLB HOMOLOG"/>
    <property type="match status" value="1"/>
</dbReference>
<keyword evidence="5" id="KW-0132">Cell division</keyword>
<evidence type="ECO:0000256" key="4">
    <source>
        <dbReference type="ARBA" id="ARBA00022764"/>
    </source>
</evidence>
<dbReference type="SUPFAM" id="SSF52964">
    <property type="entry name" value="TolB, N-terminal domain"/>
    <property type="match status" value="1"/>
</dbReference>
<dbReference type="InterPro" id="IPR007195">
    <property type="entry name" value="TolB_N"/>
</dbReference>
<keyword evidence="5" id="KW-0131">Cell cycle</keyword>
<feature type="domain" description="TolB N-terminal" evidence="6">
    <location>
        <begin position="32"/>
        <end position="135"/>
    </location>
</feature>
<evidence type="ECO:0000259" key="6">
    <source>
        <dbReference type="Pfam" id="PF04052"/>
    </source>
</evidence>
<dbReference type="InterPro" id="IPR014167">
    <property type="entry name" value="Tol-Pal_TolB"/>
</dbReference>
<evidence type="ECO:0000256" key="2">
    <source>
        <dbReference type="ARBA" id="ARBA00009820"/>
    </source>
</evidence>
<dbReference type="Gene3D" id="2.120.10.30">
    <property type="entry name" value="TolB, C-terminal domain"/>
    <property type="match status" value="1"/>
</dbReference>
<evidence type="ECO:0000313" key="8">
    <source>
        <dbReference type="Proteomes" id="UP001453229"/>
    </source>
</evidence>
<keyword evidence="8" id="KW-1185">Reference proteome</keyword>
<evidence type="ECO:0000256" key="1">
    <source>
        <dbReference type="ARBA" id="ARBA00004418"/>
    </source>
</evidence>
<proteinExistence type="inferred from homology"/>
<feature type="chain" id="PRO_5044927252" description="Tol-Pal system protein TolB" evidence="5">
    <location>
        <begin position="30"/>
        <end position="438"/>
    </location>
</feature>
<sequence precursor="true">MKRWMSQGWKALAAGWLVSLACLATTAQAQNLTIEITRGSDQATPIAIVPFEFSGQGGLPQDVAQIVSDDLEHSGQFSPLSRSSLVSLPSSSKDVFYDDWKRVDARYLVVGKIEPQGDQYRIQYELMDILGGKRMLGETLTSSDGNLRASAHYISDQIFEAITGIRGAFSTRIAYVAASGTGDNARYALYVADADGHNGQQILSSDDPILSPAWSPDGQKIAYVSFESGNSAIYVQNASTGERVRLTSFRGINGAPAWSPDGRKMAMSLSKDGQPEIYVMDLASRQLTRLTNNRAIETEPDWSPDGQSLIFTSDRSGAPQLYRMSATGGQAERVTFTGNYNSDGRFSPDGKTLFMVTRDGSGYHVAKQELDTGRVTVLTDSRWDESPSVAPNGTMVIFATQQGAQGVLGAVSSDGRASFRLPSAQGDVREPAWSPFLN</sequence>
<dbReference type="HAMAP" id="MF_00671">
    <property type="entry name" value="TolB"/>
    <property type="match status" value="1"/>
</dbReference>
<dbReference type="Pfam" id="PF04052">
    <property type="entry name" value="TolB_N"/>
    <property type="match status" value="1"/>
</dbReference>
<dbReference type="InterPro" id="IPR011659">
    <property type="entry name" value="WD40"/>
</dbReference>
<dbReference type="Pfam" id="PF07676">
    <property type="entry name" value="PD40"/>
    <property type="match status" value="5"/>
</dbReference>
<comment type="function">
    <text evidence="5">Part of the Tol-Pal system, which plays a role in outer membrane invagination during cell division and is important for maintaining outer membrane integrity.</text>
</comment>
<dbReference type="Gene3D" id="3.40.50.10070">
    <property type="entry name" value="TolB, N-terminal domain"/>
    <property type="match status" value="1"/>
</dbReference>
<dbReference type="EMBL" id="CP151919">
    <property type="protein sequence ID" value="XAD53393.1"/>
    <property type="molecule type" value="Genomic_DNA"/>
</dbReference>
<evidence type="ECO:0000313" key="7">
    <source>
        <dbReference type="EMBL" id="XAD53393.1"/>
    </source>
</evidence>
<evidence type="ECO:0000256" key="3">
    <source>
        <dbReference type="ARBA" id="ARBA00022729"/>
    </source>
</evidence>
<protein>
    <recommendedName>
        <fullName evidence="5">Tol-Pal system protein TolB</fullName>
    </recommendedName>
</protein>
<dbReference type="SUPFAM" id="SSF69304">
    <property type="entry name" value="Tricorn protease N-terminal domain"/>
    <property type="match status" value="1"/>
</dbReference>
<keyword evidence="3 5" id="KW-0732">Signal</keyword>
<feature type="signal peptide" evidence="5">
    <location>
        <begin position="1"/>
        <end position="29"/>
    </location>
</feature>
<comment type="subunit">
    <text evidence="5">The Tol-Pal system is composed of five core proteins: the inner membrane proteins TolA, TolQ and TolR, the periplasmic protein TolB and the outer membrane protein Pal. They form a network linking the inner and outer membranes and the peptidoglycan layer.</text>
</comment>
<comment type="similarity">
    <text evidence="2 5">Belongs to the TolB family.</text>
</comment>
<dbReference type="Proteomes" id="UP001453229">
    <property type="component" value="Chromosome"/>
</dbReference>
<dbReference type="PANTHER" id="PTHR36842:SF1">
    <property type="entry name" value="PROTEIN TOLB"/>
    <property type="match status" value="1"/>
</dbReference>